<evidence type="ECO:0008006" key="3">
    <source>
        <dbReference type="Google" id="ProtNLM"/>
    </source>
</evidence>
<dbReference type="Proteomes" id="UP001597475">
    <property type="component" value="Unassembled WGS sequence"/>
</dbReference>
<accession>A0ABW5P1B9</accession>
<gene>
    <name evidence="1" type="ORF">ACFSR9_05680</name>
</gene>
<protein>
    <recommendedName>
        <fullName evidence="3">Glycine zipper domain-containing protein</fullName>
    </recommendedName>
</protein>
<evidence type="ECO:0000313" key="2">
    <source>
        <dbReference type="Proteomes" id="UP001597475"/>
    </source>
</evidence>
<organism evidence="1 2">
    <name type="scientific">Deinococcus taklimakanensis</name>
    <dbReference type="NCBI Taxonomy" id="536443"/>
    <lineage>
        <taxon>Bacteria</taxon>
        <taxon>Thermotogati</taxon>
        <taxon>Deinococcota</taxon>
        <taxon>Deinococci</taxon>
        <taxon>Deinococcales</taxon>
        <taxon>Deinococcaceae</taxon>
        <taxon>Deinococcus</taxon>
    </lineage>
</organism>
<proteinExistence type="predicted"/>
<comment type="caution">
    <text evidence="1">The sequence shown here is derived from an EMBL/GenBank/DDBJ whole genome shotgun (WGS) entry which is preliminary data.</text>
</comment>
<dbReference type="RefSeq" id="WP_386843900.1">
    <property type="nucleotide sequence ID" value="NZ_JBHUMK010000021.1"/>
</dbReference>
<dbReference type="EMBL" id="JBHUMK010000021">
    <property type="protein sequence ID" value="MFD2608933.1"/>
    <property type="molecule type" value="Genomic_DNA"/>
</dbReference>
<name>A0ABW5P1B9_9DEIO</name>
<keyword evidence="2" id="KW-1185">Reference proteome</keyword>
<reference evidence="2" key="1">
    <citation type="journal article" date="2019" name="Int. J. Syst. Evol. Microbiol.">
        <title>The Global Catalogue of Microorganisms (GCM) 10K type strain sequencing project: providing services to taxonomists for standard genome sequencing and annotation.</title>
        <authorList>
            <consortium name="The Broad Institute Genomics Platform"/>
            <consortium name="The Broad Institute Genome Sequencing Center for Infectious Disease"/>
            <person name="Wu L."/>
            <person name="Ma J."/>
        </authorList>
    </citation>
    <scope>NUCLEOTIDE SEQUENCE [LARGE SCALE GENOMIC DNA]</scope>
    <source>
        <strain evidence="2">KCTC 33842</strain>
    </source>
</reference>
<sequence>MKHFVFPSKQQADAFIEDLRSQNLIQSEIGHASFARRTPVAATAATTTTHTETVEVTDGGGDTGEMAGGAVKGGALGALAGLAAGAVVAATGGLAAVPVILGASIGSVAGMASGAVNGDGMNDTSVAHVQGKTYHLEDEHYDRLNTAVGNEGTAVAVEDNVDAAAVSAAAARHGGQQVA</sequence>
<evidence type="ECO:0000313" key="1">
    <source>
        <dbReference type="EMBL" id="MFD2608933.1"/>
    </source>
</evidence>